<reference evidence="2" key="1">
    <citation type="submission" date="2019-10" db="EMBL/GenBank/DDBJ databases">
        <title>Draft genome sequece of Microseira wollei NIES-4236.</title>
        <authorList>
            <person name="Yamaguchi H."/>
            <person name="Suzuki S."/>
            <person name="Kawachi M."/>
        </authorList>
    </citation>
    <scope>NUCLEOTIDE SEQUENCE</scope>
    <source>
        <strain evidence="2">NIES-4236</strain>
    </source>
</reference>
<sequence length="100" mass="11351">MVWKLQCRMSESQNQREPTLKELRESLNLSQEDLGRRINLSYRTIAEWEGGRKVPRFDNAIALARELGVSLKVLAKSIGLGVEGLLDDAPKERSQTKDDP</sequence>
<dbReference type="Pfam" id="PF01381">
    <property type="entry name" value="HTH_3"/>
    <property type="match status" value="1"/>
</dbReference>
<evidence type="ECO:0000259" key="1">
    <source>
        <dbReference type="PROSITE" id="PS50943"/>
    </source>
</evidence>
<protein>
    <recommendedName>
        <fullName evidence="1">HTH cro/C1-type domain-containing protein</fullName>
    </recommendedName>
</protein>
<dbReference type="Proteomes" id="UP001050975">
    <property type="component" value="Unassembled WGS sequence"/>
</dbReference>
<dbReference type="AlphaFoldDB" id="A0AAV3XK84"/>
<gene>
    <name evidence="2" type="ORF">MiSe_46690</name>
</gene>
<keyword evidence="3" id="KW-1185">Reference proteome</keyword>
<dbReference type="SUPFAM" id="SSF47413">
    <property type="entry name" value="lambda repressor-like DNA-binding domains"/>
    <property type="match status" value="1"/>
</dbReference>
<proteinExistence type="predicted"/>
<dbReference type="InterPro" id="IPR001387">
    <property type="entry name" value="Cro/C1-type_HTH"/>
</dbReference>
<accession>A0AAV3XK84</accession>
<dbReference type="SMART" id="SM00530">
    <property type="entry name" value="HTH_XRE"/>
    <property type="match status" value="1"/>
</dbReference>
<comment type="caution">
    <text evidence="2">The sequence shown here is derived from an EMBL/GenBank/DDBJ whole genome shotgun (WGS) entry which is preliminary data.</text>
</comment>
<organism evidence="2 3">
    <name type="scientific">Microseira wollei NIES-4236</name>
    <dbReference type="NCBI Taxonomy" id="2530354"/>
    <lineage>
        <taxon>Bacteria</taxon>
        <taxon>Bacillati</taxon>
        <taxon>Cyanobacteriota</taxon>
        <taxon>Cyanophyceae</taxon>
        <taxon>Oscillatoriophycideae</taxon>
        <taxon>Aerosakkonematales</taxon>
        <taxon>Aerosakkonemataceae</taxon>
        <taxon>Microseira</taxon>
    </lineage>
</organism>
<dbReference type="GO" id="GO:0003677">
    <property type="term" value="F:DNA binding"/>
    <property type="evidence" value="ECO:0007669"/>
    <property type="project" value="InterPro"/>
</dbReference>
<dbReference type="PROSITE" id="PS50943">
    <property type="entry name" value="HTH_CROC1"/>
    <property type="match status" value="1"/>
</dbReference>
<dbReference type="Gene3D" id="1.10.260.40">
    <property type="entry name" value="lambda repressor-like DNA-binding domains"/>
    <property type="match status" value="1"/>
</dbReference>
<evidence type="ECO:0000313" key="2">
    <source>
        <dbReference type="EMBL" id="GET39897.1"/>
    </source>
</evidence>
<dbReference type="CDD" id="cd00093">
    <property type="entry name" value="HTH_XRE"/>
    <property type="match status" value="1"/>
</dbReference>
<name>A0AAV3XK84_9CYAN</name>
<dbReference type="InterPro" id="IPR010982">
    <property type="entry name" value="Lambda_DNA-bd_dom_sf"/>
</dbReference>
<evidence type="ECO:0000313" key="3">
    <source>
        <dbReference type="Proteomes" id="UP001050975"/>
    </source>
</evidence>
<feature type="domain" description="HTH cro/C1-type" evidence="1">
    <location>
        <begin position="20"/>
        <end position="74"/>
    </location>
</feature>
<dbReference type="EMBL" id="BLAY01000077">
    <property type="protein sequence ID" value="GET39897.1"/>
    <property type="molecule type" value="Genomic_DNA"/>
</dbReference>